<dbReference type="Gene3D" id="3.80.10.10">
    <property type="entry name" value="Ribonuclease Inhibitor"/>
    <property type="match status" value="2"/>
</dbReference>
<reference evidence="2" key="1">
    <citation type="submission" date="2023-08" db="EMBL/GenBank/DDBJ databases">
        <authorList>
            <person name="Audoor S."/>
            <person name="Bilcke G."/>
        </authorList>
    </citation>
    <scope>NUCLEOTIDE SEQUENCE</scope>
</reference>
<dbReference type="InterPro" id="IPR032675">
    <property type="entry name" value="LRR_dom_sf"/>
</dbReference>
<dbReference type="EMBL" id="CAKOGP040000169">
    <property type="protein sequence ID" value="CAJ1931654.1"/>
    <property type="molecule type" value="Genomic_DNA"/>
</dbReference>
<accession>A0AAD2FDZ5</accession>
<dbReference type="SUPFAM" id="SSF52047">
    <property type="entry name" value="RNI-like"/>
    <property type="match status" value="1"/>
</dbReference>
<protein>
    <submittedName>
        <fullName evidence="2">Uncharacterized protein</fullName>
    </submittedName>
</protein>
<keyword evidence="3" id="KW-1185">Reference proteome</keyword>
<gene>
    <name evidence="2" type="ORF">CYCCA115_LOCUS2485</name>
</gene>
<dbReference type="AlphaFoldDB" id="A0AAD2FDZ5"/>
<evidence type="ECO:0000313" key="2">
    <source>
        <dbReference type="EMBL" id="CAJ1931654.1"/>
    </source>
</evidence>
<evidence type="ECO:0000313" key="3">
    <source>
        <dbReference type="Proteomes" id="UP001295423"/>
    </source>
</evidence>
<feature type="region of interest" description="Disordered" evidence="1">
    <location>
        <begin position="427"/>
        <end position="449"/>
    </location>
</feature>
<organism evidence="2 3">
    <name type="scientific">Cylindrotheca closterium</name>
    <dbReference type="NCBI Taxonomy" id="2856"/>
    <lineage>
        <taxon>Eukaryota</taxon>
        <taxon>Sar</taxon>
        <taxon>Stramenopiles</taxon>
        <taxon>Ochrophyta</taxon>
        <taxon>Bacillariophyta</taxon>
        <taxon>Bacillariophyceae</taxon>
        <taxon>Bacillariophycidae</taxon>
        <taxon>Bacillariales</taxon>
        <taxon>Bacillariaceae</taxon>
        <taxon>Cylindrotheca</taxon>
    </lineage>
</organism>
<dbReference type="Proteomes" id="UP001295423">
    <property type="component" value="Unassembled WGS sequence"/>
</dbReference>
<comment type="caution">
    <text evidence="2">The sequence shown here is derived from an EMBL/GenBank/DDBJ whole genome shotgun (WGS) entry which is preliminary data.</text>
</comment>
<evidence type="ECO:0000256" key="1">
    <source>
        <dbReference type="SAM" id="MobiDB-lite"/>
    </source>
</evidence>
<name>A0AAD2FDZ5_9STRA</name>
<sequence length="449" mass="49650">MDSLLERIEDNKLDALYLFINETLRQQDEFDRFMESLQTVLPLNWSIQRVEIGHQFLSMVQEQGKLFSLVASLEGLRTLIISDGYVPRKDRGSIDTEIFFDKMIQARNLQILDLQRLQLTSIEQVEILEDFLKLQESLEELRLTGLYVSPDITLDPAIEACCEMPNLRSLSLSAAKKGDSICAPQRDIPMIEDGLQELLQGSTTIQDLSLRSMHLKDEQCFIIAESLSGNSFLTSLDLRQNDEITTTGFAAILGALERNYSLWCSVLVDHDTYQAKFNSLIELNAANRGDLIRSPTKQKLIAFLDALKDDPTALFYFFTIHESILRPTVKFLLYKYILLEQKKEVAPAKVAVAAAAAATTTVAAAAAAAASIPTTATSISVDTTTTTTPRKRALEELLIQKVVQEGNYETSFSSDAAATQASVKKTKILTPTTEDGAPQSSSSSSSAAS</sequence>
<proteinExistence type="predicted"/>
<dbReference type="InterPro" id="IPR051279">
    <property type="entry name" value="PP1-Reg/Actin-Interact_Protein"/>
</dbReference>
<dbReference type="PANTHER" id="PTHR24112">
    <property type="entry name" value="LEUCINE-RICH REPEAT, ISOFORM F-RELATED"/>
    <property type="match status" value="1"/>
</dbReference>
<feature type="compositionally biased region" description="Low complexity" evidence="1">
    <location>
        <begin position="440"/>
        <end position="449"/>
    </location>
</feature>